<sequence>MGWIGSIGGTPHRHVAGRGQGTKCPCRRRHFVRYCAQLPVPDCKSGRVAHKVCRPTGRADPPAAKAAWLPPGLCLRRPGTLRPPVLQTGKVPVPRTVSSFLLRKKLKTGVVNNGLDWVYRRYSTTGNVPVVIQRRNRWPSETLFTRSASDGLRLVRIIRLKLLPGNFT</sequence>
<evidence type="ECO:0000256" key="1">
    <source>
        <dbReference type="SAM" id="MobiDB-lite"/>
    </source>
</evidence>
<gene>
    <name evidence="2" type="ORF">C8D82_11980</name>
</gene>
<accession>A0A2U1ATS5</accession>
<keyword evidence="3" id="KW-1185">Reference proteome</keyword>
<protein>
    <submittedName>
        <fullName evidence="2">Uncharacterized protein</fullName>
    </submittedName>
</protein>
<proteinExistence type="predicted"/>
<comment type="caution">
    <text evidence="2">The sequence shown here is derived from an EMBL/GenBank/DDBJ whole genome shotgun (WGS) entry which is preliminary data.</text>
</comment>
<organism evidence="2 3">
    <name type="scientific">Victivallis vadensis</name>
    <dbReference type="NCBI Taxonomy" id="172901"/>
    <lineage>
        <taxon>Bacteria</taxon>
        <taxon>Pseudomonadati</taxon>
        <taxon>Lentisphaerota</taxon>
        <taxon>Lentisphaeria</taxon>
        <taxon>Victivallales</taxon>
        <taxon>Victivallaceae</taxon>
        <taxon>Victivallis</taxon>
    </lineage>
</organism>
<dbReference type="AlphaFoldDB" id="A0A2U1ATS5"/>
<dbReference type="EMBL" id="QEKH01000019">
    <property type="protein sequence ID" value="PVY39839.1"/>
    <property type="molecule type" value="Genomic_DNA"/>
</dbReference>
<evidence type="ECO:0000313" key="3">
    <source>
        <dbReference type="Proteomes" id="UP000245959"/>
    </source>
</evidence>
<name>A0A2U1ATS5_9BACT</name>
<reference evidence="2 3" key="1">
    <citation type="submission" date="2018-04" db="EMBL/GenBank/DDBJ databases">
        <title>Genomic Encyclopedia of Type Strains, Phase IV (KMG-IV): sequencing the most valuable type-strain genomes for metagenomic binning, comparative biology and taxonomic classification.</title>
        <authorList>
            <person name="Goeker M."/>
        </authorList>
    </citation>
    <scope>NUCLEOTIDE SEQUENCE [LARGE SCALE GENOMIC DNA]</scope>
    <source>
        <strain evidence="2 3">DSM 14823</strain>
    </source>
</reference>
<dbReference type="Proteomes" id="UP000245959">
    <property type="component" value="Unassembled WGS sequence"/>
</dbReference>
<evidence type="ECO:0000313" key="2">
    <source>
        <dbReference type="EMBL" id="PVY39839.1"/>
    </source>
</evidence>
<feature type="region of interest" description="Disordered" evidence="1">
    <location>
        <begin position="1"/>
        <end position="20"/>
    </location>
</feature>